<evidence type="ECO:0000313" key="8">
    <source>
        <dbReference type="Proteomes" id="UP000217343"/>
    </source>
</evidence>
<dbReference type="InterPro" id="IPR008271">
    <property type="entry name" value="Ser/Thr_kinase_AS"/>
</dbReference>
<name>A0A250JZQ1_9BACT</name>
<keyword evidence="1" id="KW-0808">Transferase</keyword>
<dbReference type="Gene3D" id="1.25.40.10">
    <property type="entry name" value="Tetratricopeptide repeat domain"/>
    <property type="match status" value="3"/>
</dbReference>
<dbReference type="Gene3D" id="1.10.10.1320">
    <property type="entry name" value="Anti-sigma factor, zinc-finger domain"/>
    <property type="match status" value="1"/>
</dbReference>
<evidence type="ECO:0000256" key="2">
    <source>
        <dbReference type="ARBA" id="ARBA00022741"/>
    </source>
</evidence>
<evidence type="ECO:0000313" key="7">
    <source>
        <dbReference type="EMBL" id="ATB49168.1"/>
    </source>
</evidence>
<dbReference type="AlphaFoldDB" id="A0A250JZQ1"/>
<dbReference type="InterPro" id="IPR011990">
    <property type="entry name" value="TPR-like_helical_dom_sf"/>
</dbReference>
<evidence type="ECO:0000256" key="4">
    <source>
        <dbReference type="ARBA" id="ARBA00022840"/>
    </source>
</evidence>
<dbReference type="Pfam" id="PF00069">
    <property type="entry name" value="Pkinase"/>
    <property type="match status" value="1"/>
</dbReference>
<dbReference type="SMART" id="SM00028">
    <property type="entry name" value="TPR"/>
    <property type="match status" value="5"/>
</dbReference>
<dbReference type="InterPro" id="IPR017441">
    <property type="entry name" value="Protein_kinase_ATP_BS"/>
</dbReference>
<dbReference type="GO" id="GO:0005524">
    <property type="term" value="F:ATP binding"/>
    <property type="evidence" value="ECO:0007669"/>
    <property type="project" value="UniProtKB-UniRule"/>
</dbReference>
<dbReference type="Proteomes" id="UP000217343">
    <property type="component" value="Chromosome"/>
</dbReference>
<dbReference type="InterPro" id="IPR041916">
    <property type="entry name" value="Anti_sigma_zinc_sf"/>
</dbReference>
<keyword evidence="4 5" id="KW-0067">ATP-binding</keyword>
<organism evidence="7 8">
    <name type="scientific">Corallococcus macrosporus DSM 14697</name>
    <dbReference type="NCBI Taxonomy" id="1189310"/>
    <lineage>
        <taxon>Bacteria</taxon>
        <taxon>Pseudomonadati</taxon>
        <taxon>Myxococcota</taxon>
        <taxon>Myxococcia</taxon>
        <taxon>Myxococcales</taxon>
        <taxon>Cystobacterineae</taxon>
        <taxon>Myxococcaceae</taxon>
        <taxon>Corallococcus</taxon>
    </lineage>
</organism>
<keyword evidence="8" id="KW-1185">Reference proteome</keyword>
<proteinExistence type="predicted"/>
<protein>
    <recommendedName>
        <fullName evidence="6">Protein kinase domain-containing protein</fullName>
    </recommendedName>
</protein>
<feature type="domain" description="Protein kinase" evidence="6">
    <location>
        <begin position="78"/>
        <end position="336"/>
    </location>
</feature>
<evidence type="ECO:0000256" key="5">
    <source>
        <dbReference type="PROSITE-ProRule" id="PRU10141"/>
    </source>
</evidence>
<dbReference type="InterPro" id="IPR027383">
    <property type="entry name" value="Znf_put"/>
</dbReference>
<dbReference type="PROSITE" id="PS00108">
    <property type="entry name" value="PROTEIN_KINASE_ST"/>
    <property type="match status" value="1"/>
</dbReference>
<reference evidence="7 8" key="1">
    <citation type="submission" date="2017-06" db="EMBL/GenBank/DDBJ databases">
        <title>Sequencing and comparative analysis of myxobacterial genomes.</title>
        <authorList>
            <person name="Rupp O."/>
            <person name="Goesmann A."/>
            <person name="Sogaard-Andersen L."/>
        </authorList>
    </citation>
    <scope>NUCLEOTIDE SEQUENCE [LARGE SCALE GENOMIC DNA]</scope>
    <source>
        <strain evidence="7 8">DSM 14697</strain>
    </source>
</reference>
<dbReference type="Gene3D" id="1.10.510.10">
    <property type="entry name" value="Transferase(Phosphotransferase) domain 1"/>
    <property type="match status" value="1"/>
</dbReference>
<dbReference type="GO" id="GO:0004674">
    <property type="term" value="F:protein serine/threonine kinase activity"/>
    <property type="evidence" value="ECO:0007669"/>
    <property type="project" value="TreeGrafter"/>
</dbReference>
<sequence>MACLDEATFLALATGGLPPARAAEVDAHLDACPDCRLLVAEALQAAPPLREDSLVPSEPRAPPAPGTLLAKGTEVGRYLVLERLGTGGMGVVYLAYDPELDRRVALKLLREAALGLDAEAGRAHLLREAQAMARVAHPHVVAVYDVGTFGGQVFLAMEYVESQTLRQWLRAAPRSWRQVRDIFVEAGRGLAAAHAAGLVHGDFKPENVLVGRDGRVRVTDFGLARVPVGPEAEAPRHLGGTPAYMAPEQLSGTGRVDARSDQFSFCAALHEGLYRERPFAGSTVEALAAEVRAGRVRPVPRGSDVPPWLDGVVRKGLRVDPAERHVSLDALLAALVADPAARRRRWLGWGAGLTVLLGAVGGTHALHSHRARACDGAAEAVLAGIWDGPREQQVEAAFLGTGRPFAMEAWPRVRRALDAYTSAWRTTHGATCRATRVRGEQSEEVMAKRLRCLDRRLAEVAALTQVLAQADADVVGRAMRAVEALPSPASCADVAVMSTPEEAPDAASRQRADTLRAALTRARALGTSGRYSEGLAVLQPAVDAARAAGASASGADALLALAELREQTGDYKGAEAAVFDALSVAESGHHDDVAARAWTLAVRLSGERMEQYALAHRWRERAEAAIARLGGDDVLRARLHTNVGRILAAQGRPADADARYRQALALLERTVGPESLAVTDVLLAWSESRVAQQQEDEALALVRRALALREKVLGPEHPEVAQALASLAEVRWYQREPGDAERLAADAVGRLERALGPDHPEVGGALNTLGVSRLVQRRPSEEVVPVFERALRLVGSRAGPETARTAVIVNNLASALNDAGRLPESIQHATRAIADLERRLGPEHPTLVPMLHELSDALCRQGRCDEAVPHLERAAAIQTALSEDLHGQWAPSLMVLGKTYLKLGRAREAVAPLARLVNGKQGLQLPPTFEAAARFFLAQALWRSATDRPRALRLATEALGQVEDTSPEGPRLRKELEQWLARHGEQRR</sequence>
<dbReference type="InterPro" id="IPR019734">
    <property type="entry name" value="TPR_rpt"/>
</dbReference>
<feature type="binding site" evidence="5">
    <location>
        <position position="107"/>
    </location>
    <ligand>
        <name>ATP</name>
        <dbReference type="ChEBI" id="CHEBI:30616"/>
    </ligand>
</feature>
<dbReference type="SUPFAM" id="SSF56112">
    <property type="entry name" value="Protein kinase-like (PK-like)"/>
    <property type="match status" value="1"/>
</dbReference>
<keyword evidence="3" id="KW-0418">Kinase</keyword>
<dbReference type="PANTHER" id="PTHR43289">
    <property type="entry name" value="MITOGEN-ACTIVATED PROTEIN KINASE KINASE KINASE 20-RELATED"/>
    <property type="match status" value="1"/>
</dbReference>
<dbReference type="PROSITE" id="PS00107">
    <property type="entry name" value="PROTEIN_KINASE_ATP"/>
    <property type="match status" value="1"/>
</dbReference>
<dbReference type="Gene3D" id="3.30.200.20">
    <property type="entry name" value="Phosphorylase Kinase, domain 1"/>
    <property type="match status" value="1"/>
</dbReference>
<dbReference type="Pfam" id="PF13424">
    <property type="entry name" value="TPR_12"/>
    <property type="match status" value="2"/>
</dbReference>
<dbReference type="PANTHER" id="PTHR43289:SF34">
    <property type="entry name" value="SERINE_THREONINE-PROTEIN KINASE YBDM-RELATED"/>
    <property type="match status" value="1"/>
</dbReference>
<dbReference type="SUPFAM" id="SSF48452">
    <property type="entry name" value="TPR-like"/>
    <property type="match status" value="3"/>
</dbReference>
<evidence type="ECO:0000259" key="6">
    <source>
        <dbReference type="PROSITE" id="PS50011"/>
    </source>
</evidence>
<gene>
    <name evidence="7" type="ORF">MYMAC_004809</name>
</gene>
<dbReference type="EMBL" id="CP022203">
    <property type="protein sequence ID" value="ATB49168.1"/>
    <property type="molecule type" value="Genomic_DNA"/>
</dbReference>
<dbReference type="InterPro" id="IPR011009">
    <property type="entry name" value="Kinase-like_dom_sf"/>
</dbReference>
<dbReference type="RefSeq" id="WP_095959807.1">
    <property type="nucleotide sequence ID" value="NZ_CP022203.1"/>
</dbReference>
<dbReference type="CDD" id="cd14014">
    <property type="entry name" value="STKc_PknB_like"/>
    <property type="match status" value="1"/>
</dbReference>
<dbReference type="Pfam" id="PF13374">
    <property type="entry name" value="TPR_10"/>
    <property type="match status" value="1"/>
</dbReference>
<dbReference type="Pfam" id="PF13490">
    <property type="entry name" value="zf-HC2"/>
    <property type="match status" value="1"/>
</dbReference>
<dbReference type="InterPro" id="IPR000719">
    <property type="entry name" value="Prot_kinase_dom"/>
</dbReference>
<evidence type="ECO:0000256" key="1">
    <source>
        <dbReference type="ARBA" id="ARBA00022679"/>
    </source>
</evidence>
<dbReference type="OrthoDB" id="9801841at2"/>
<evidence type="ECO:0000256" key="3">
    <source>
        <dbReference type="ARBA" id="ARBA00022777"/>
    </source>
</evidence>
<dbReference type="KEGG" id="mmas:MYMAC_004809"/>
<keyword evidence="2 5" id="KW-0547">Nucleotide-binding</keyword>
<dbReference type="PROSITE" id="PS50011">
    <property type="entry name" value="PROTEIN_KINASE_DOM"/>
    <property type="match status" value="1"/>
</dbReference>
<accession>A0A250JZQ1</accession>